<dbReference type="KEGG" id="bcho:BcFMB_02685"/>
<sequence>MQRKGSIIMAETTEDMTRTGEALYQWYTVLFENKPLAQYEDNIDALRGLYEMKDTDNNRDELIVAASRIGLPEAIEHVLVEWVNADHVKSDRFPADKGFFSQDIRDLMTTDINVFEAEH</sequence>
<dbReference type="AlphaFoldDB" id="A0A2D3D581"/>
<proteinExistence type="predicted"/>
<dbReference type="Proteomes" id="UP000229907">
    <property type="component" value="Chromosome"/>
</dbReference>
<accession>A0A2D3D581</accession>
<gene>
    <name evidence="1" type="ORF">BcFMB_02685</name>
</gene>
<protein>
    <submittedName>
        <fullName evidence="1">Uncharacterized protein</fullName>
    </submittedName>
</protein>
<evidence type="ECO:0000313" key="2">
    <source>
        <dbReference type="Proteomes" id="UP000229907"/>
    </source>
</evidence>
<dbReference type="EMBL" id="CP018044">
    <property type="protein sequence ID" value="ATU20016.1"/>
    <property type="molecule type" value="Genomic_DNA"/>
</dbReference>
<reference evidence="1 2" key="1">
    <citation type="submission" date="2016-11" db="EMBL/GenBank/DDBJ databases">
        <title>complete genome sequence of Bifidobacterium choerinum strain FMB-1.</title>
        <authorList>
            <person name="Park C.-S."/>
            <person name="Jung D.-H."/>
            <person name="Choi D.-S."/>
        </authorList>
    </citation>
    <scope>NUCLEOTIDE SEQUENCE [LARGE SCALE GENOMIC DNA]</scope>
    <source>
        <strain evidence="1 2">FMB-1</strain>
    </source>
</reference>
<name>A0A2D3D581_9BIFI</name>
<evidence type="ECO:0000313" key="1">
    <source>
        <dbReference type="EMBL" id="ATU20016.1"/>
    </source>
</evidence>
<organism evidence="1 2">
    <name type="scientific">Bifidobacterium choerinum</name>
    <dbReference type="NCBI Taxonomy" id="35760"/>
    <lineage>
        <taxon>Bacteria</taxon>
        <taxon>Bacillati</taxon>
        <taxon>Actinomycetota</taxon>
        <taxon>Actinomycetes</taxon>
        <taxon>Bifidobacteriales</taxon>
        <taxon>Bifidobacteriaceae</taxon>
        <taxon>Bifidobacterium</taxon>
    </lineage>
</organism>